<comment type="cofactor">
    <cofactor evidence="1">
        <name>Mg(2+)</name>
        <dbReference type="ChEBI" id="CHEBI:18420"/>
    </cofactor>
</comment>
<evidence type="ECO:0000259" key="5">
    <source>
        <dbReference type="Pfam" id="PF01397"/>
    </source>
</evidence>
<dbReference type="SUPFAM" id="SSF48576">
    <property type="entry name" value="Terpenoid synthases"/>
    <property type="match status" value="1"/>
</dbReference>
<dbReference type="InterPro" id="IPR050148">
    <property type="entry name" value="Terpene_synthase-like"/>
</dbReference>
<protein>
    <submittedName>
        <fullName evidence="7">Uncharacterized protein</fullName>
    </submittedName>
</protein>
<sequence length="387" mass="45394">MVSACLVWGRKVDVFNKFKDNRVNFKESLIKDVRGMLSLYEATHVRVYGEDMLDETLNPPFATQVSCALNRPILKSLPRVEARHYFSIYQEIASCNKVLLNLAKLDFNMLQKQHQKELSHISRWCKGIDVVTNLSFALDKVVELYFWTLGVYFESQYSIARRILTKTICMTSIIDDIYDVHGTHEELKLFTNAIKRFSKSIYDSLHLKWIHIMINSEIMKLCYKAILDVFEEIEENMCKEGKLYVHYAKVAEYMSNALIFRGYPMLSTKSFVGMGDIVTKEVLEWVFKEPKIVIATSIINRLMDDFVSNEFEQKREHQYNVSKQEVHVEFQKQIVNAWKDINKECIRPTKVPIPLLTHVVNFARVMDLLYIDEYAYTTWRNDGRVSL</sequence>
<dbReference type="InterPro" id="IPR008949">
    <property type="entry name" value="Isoprenoid_synthase_dom_sf"/>
</dbReference>
<dbReference type="Gene3D" id="1.50.10.130">
    <property type="entry name" value="Terpene synthase, N-terminal domain"/>
    <property type="match status" value="1"/>
</dbReference>
<evidence type="ECO:0000256" key="1">
    <source>
        <dbReference type="ARBA" id="ARBA00001946"/>
    </source>
</evidence>
<dbReference type="EMBL" id="JAXUIC010000433">
    <property type="protein sequence ID" value="KAK4540540.1"/>
    <property type="molecule type" value="Genomic_DNA"/>
</dbReference>
<dbReference type="PANTHER" id="PTHR31225">
    <property type="entry name" value="OS04G0344100 PROTEIN-RELATED"/>
    <property type="match status" value="1"/>
</dbReference>
<dbReference type="InterPro" id="IPR008930">
    <property type="entry name" value="Terpenoid_cyclase/PrenylTrfase"/>
</dbReference>
<dbReference type="GO" id="GO:0016114">
    <property type="term" value="P:terpenoid biosynthetic process"/>
    <property type="evidence" value="ECO:0007669"/>
    <property type="project" value="InterPro"/>
</dbReference>
<keyword evidence="4" id="KW-0456">Lyase</keyword>
<gene>
    <name evidence="7" type="ORF">RGQ29_031830</name>
</gene>
<evidence type="ECO:0000313" key="8">
    <source>
        <dbReference type="Proteomes" id="UP001324115"/>
    </source>
</evidence>
<keyword evidence="2" id="KW-0479">Metal-binding</keyword>
<feature type="domain" description="Terpene synthase metal-binding" evidence="6">
    <location>
        <begin position="128"/>
        <end position="249"/>
    </location>
</feature>
<evidence type="ECO:0000256" key="3">
    <source>
        <dbReference type="ARBA" id="ARBA00022842"/>
    </source>
</evidence>
<feature type="domain" description="Terpene synthase N-terminal" evidence="5">
    <location>
        <begin position="13"/>
        <end position="58"/>
    </location>
</feature>
<dbReference type="InterPro" id="IPR005630">
    <property type="entry name" value="Terpene_synthase_metal-bd"/>
</dbReference>
<dbReference type="GO" id="GO:0000287">
    <property type="term" value="F:magnesium ion binding"/>
    <property type="evidence" value="ECO:0007669"/>
    <property type="project" value="InterPro"/>
</dbReference>
<dbReference type="Gene3D" id="1.10.600.10">
    <property type="entry name" value="Farnesyl Diphosphate Synthase"/>
    <property type="match status" value="2"/>
</dbReference>
<name>A0AAN7I595_QUERU</name>
<comment type="caution">
    <text evidence="7">The sequence shown here is derived from an EMBL/GenBank/DDBJ whole genome shotgun (WGS) entry which is preliminary data.</text>
</comment>
<dbReference type="InterPro" id="IPR036965">
    <property type="entry name" value="Terpene_synth_N_sf"/>
</dbReference>
<dbReference type="GO" id="GO:0010333">
    <property type="term" value="F:terpene synthase activity"/>
    <property type="evidence" value="ECO:0007669"/>
    <property type="project" value="InterPro"/>
</dbReference>
<dbReference type="Pfam" id="PF03936">
    <property type="entry name" value="Terpene_synth_C"/>
    <property type="match status" value="1"/>
</dbReference>
<dbReference type="InterPro" id="IPR001906">
    <property type="entry name" value="Terpene_synth_N"/>
</dbReference>
<dbReference type="PANTHER" id="PTHR31225:SF221">
    <property type="entry name" value="(-)-GERMACRENE D SYNTHASE"/>
    <property type="match status" value="1"/>
</dbReference>
<keyword evidence="3" id="KW-0460">Magnesium</keyword>
<keyword evidence="8" id="KW-1185">Reference proteome</keyword>
<dbReference type="SUPFAM" id="SSF48239">
    <property type="entry name" value="Terpenoid cyclases/Protein prenyltransferases"/>
    <property type="match status" value="1"/>
</dbReference>
<evidence type="ECO:0000259" key="6">
    <source>
        <dbReference type="Pfam" id="PF03936"/>
    </source>
</evidence>
<reference evidence="7 8" key="1">
    <citation type="journal article" date="2023" name="G3 (Bethesda)">
        <title>A haplotype-resolved chromosome-scale genome for Quercus rubra L. provides insights into the genetics of adaptive traits for red oak species.</title>
        <authorList>
            <person name="Kapoor B."/>
            <person name="Jenkins J."/>
            <person name="Schmutz J."/>
            <person name="Zhebentyayeva T."/>
            <person name="Kuelheim C."/>
            <person name="Coggeshall M."/>
            <person name="Heim C."/>
            <person name="Lasky J.R."/>
            <person name="Leites L."/>
            <person name="Islam-Faridi N."/>
            <person name="Romero-Severson J."/>
            <person name="DeLeo V.L."/>
            <person name="Lucas S.M."/>
            <person name="Lazic D."/>
            <person name="Gailing O."/>
            <person name="Carlson J."/>
            <person name="Staton M."/>
        </authorList>
    </citation>
    <scope>NUCLEOTIDE SEQUENCE [LARGE SCALE GENOMIC DNA]</scope>
    <source>
        <strain evidence="7">Pseudo-F2</strain>
    </source>
</reference>
<evidence type="ECO:0000256" key="4">
    <source>
        <dbReference type="ARBA" id="ARBA00023239"/>
    </source>
</evidence>
<proteinExistence type="predicted"/>
<evidence type="ECO:0000256" key="2">
    <source>
        <dbReference type="ARBA" id="ARBA00022723"/>
    </source>
</evidence>
<organism evidence="7 8">
    <name type="scientific">Quercus rubra</name>
    <name type="common">Northern red oak</name>
    <name type="synonym">Quercus borealis</name>
    <dbReference type="NCBI Taxonomy" id="3512"/>
    <lineage>
        <taxon>Eukaryota</taxon>
        <taxon>Viridiplantae</taxon>
        <taxon>Streptophyta</taxon>
        <taxon>Embryophyta</taxon>
        <taxon>Tracheophyta</taxon>
        <taxon>Spermatophyta</taxon>
        <taxon>Magnoliopsida</taxon>
        <taxon>eudicotyledons</taxon>
        <taxon>Gunneridae</taxon>
        <taxon>Pentapetalae</taxon>
        <taxon>rosids</taxon>
        <taxon>fabids</taxon>
        <taxon>Fagales</taxon>
        <taxon>Fagaceae</taxon>
        <taxon>Quercus</taxon>
    </lineage>
</organism>
<dbReference type="Pfam" id="PF01397">
    <property type="entry name" value="Terpene_synth"/>
    <property type="match status" value="1"/>
</dbReference>
<accession>A0AAN7I595</accession>
<dbReference type="Proteomes" id="UP001324115">
    <property type="component" value="Unassembled WGS sequence"/>
</dbReference>
<dbReference type="AlphaFoldDB" id="A0AAN7I595"/>
<evidence type="ECO:0000313" key="7">
    <source>
        <dbReference type="EMBL" id="KAK4540540.1"/>
    </source>
</evidence>